<accession>A0A2P8VK76</accession>
<dbReference type="AlphaFoldDB" id="A0A2P8VK76"/>
<evidence type="ECO:0000313" key="2">
    <source>
        <dbReference type="EMBL" id="PSN07954.1"/>
    </source>
</evidence>
<dbReference type="Proteomes" id="UP000240212">
    <property type="component" value="Unassembled WGS sequence"/>
</dbReference>
<organism evidence="2 3">
    <name type="scientific">Siccibacter turicensis</name>
    <dbReference type="NCBI Taxonomy" id="357233"/>
    <lineage>
        <taxon>Bacteria</taxon>
        <taxon>Pseudomonadati</taxon>
        <taxon>Pseudomonadota</taxon>
        <taxon>Gammaproteobacteria</taxon>
        <taxon>Enterobacterales</taxon>
        <taxon>Enterobacteriaceae</taxon>
        <taxon>Siccibacter</taxon>
    </lineage>
</organism>
<dbReference type="EMBL" id="PYEP01000003">
    <property type="protein sequence ID" value="PSN07954.1"/>
    <property type="molecule type" value="Genomic_DNA"/>
</dbReference>
<proteinExistence type="predicted"/>
<comment type="caution">
    <text evidence="2">The sequence shown here is derived from an EMBL/GenBank/DDBJ whole genome shotgun (WGS) entry which is preliminary data.</text>
</comment>
<evidence type="ECO:0000313" key="3">
    <source>
        <dbReference type="Proteomes" id="UP000240212"/>
    </source>
</evidence>
<name>A0A2P8VK76_9ENTR</name>
<dbReference type="RefSeq" id="WP_106876729.1">
    <property type="nucleotide sequence ID" value="NZ_PYEP01000003.1"/>
</dbReference>
<reference evidence="2 3" key="1">
    <citation type="submission" date="2018-03" db="EMBL/GenBank/DDBJ databases">
        <title>Draft genome sequence of the first documented clinical Siccibacter turicensis isolate in Austria.</title>
        <authorList>
            <person name="Lepuschitz S."/>
            <person name="Pekard-Amenitsch S."/>
            <person name="Haunold R."/>
            <person name="Schill S."/>
            <person name="Mach R."/>
            <person name="Allerberger F."/>
            <person name="Ruppitsch W."/>
            <person name="Forsythe S.J."/>
        </authorList>
    </citation>
    <scope>NUCLEOTIDE SEQUENCE [LARGE SCALE GENOMIC DNA]</scope>
    <source>
        <strain evidence="2 3">6100069499-17</strain>
    </source>
</reference>
<protein>
    <submittedName>
        <fullName evidence="2">DUF4123 domain-containing protein</fullName>
    </submittedName>
</protein>
<dbReference type="OrthoDB" id="6112377at2"/>
<feature type="domain" description="DUF4123" evidence="1">
    <location>
        <begin position="7"/>
        <end position="121"/>
    </location>
</feature>
<dbReference type="InterPro" id="IPR025391">
    <property type="entry name" value="DUF4123"/>
</dbReference>
<dbReference type="Pfam" id="PF13503">
    <property type="entry name" value="DUF4123"/>
    <property type="match status" value="1"/>
</dbReference>
<gene>
    <name evidence="2" type="ORF">C7G83_07120</name>
</gene>
<evidence type="ECO:0000259" key="1">
    <source>
        <dbReference type="Pfam" id="PF13503"/>
    </source>
</evidence>
<keyword evidence="3" id="KW-1185">Reference proteome</keyword>
<dbReference type="STRING" id="1388748.GCA_000463155_02403"/>
<sequence length="270" mass="31099">MRTPVNWAIIDAAAEPALFAMLEDLDPPHASLYADPVPEEIGRLAPWLVQVTPEVQDWLLTRETPWGIFIKSAAEMPALRQHLRKFLHVQIPDEEKPVIFRFYDPRNIWPMLEILTPWDQHSFLGPVEAISTHYKGSERSEDFAALRDQYPRGSSSRRKIMKITPLQMEQLGDIFEQRYIDQLIEKMAEWQGNPGTLNADDIGTTFRWLKAQGITDDRSIRGLFRLFYEKQCLTVDAFPPHYKAVLSDEGEEGVYKAESLLIHELGDVPL</sequence>